<gene>
    <name evidence="2" type="ORF">KFK09_026741</name>
</gene>
<sequence length="183" mass="20331">MGSTQHLHKKCEIPSSHHARKLLFSSLFFLLNFLSIIPILTELTSSFVSLSIFDAKSSEYSSVLFTIRKDLREITTIGAILLVSSFIVSSFITMTIIHVISMAYSEKKQTPQELFSFIKKSWKGPMLTQLYASIVNIAVGFIILVIVISFIMVSIGSFGYTAVAVLLAILAIPLYLYLALISL</sequence>
<feature type="transmembrane region" description="Helical" evidence="1">
    <location>
        <begin position="130"/>
        <end position="152"/>
    </location>
</feature>
<comment type="caution">
    <text evidence="2">The sequence shown here is derived from an EMBL/GenBank/DDBJ whole genome shotgun (WGS) entry which is preliminary data.</text>
</comment>
<evidence type="ECO:0000313" key="3">
    <source>
        <dbReference type="Proteomes" id="UP000829196"/>
    </source>
</evidence>
<accession>A0A8T3A8K8</accession>
<organism evidence="2 3">
    <name type="scientific">Dendrobium nobile</name>
    <name type="common">Orchid</name>
    <dbReference type="NCBI Taxonomy" id="94219"/>
    <lineage>
        <taxon>Eukaryota</taxon>
        <taxon>Viridiplantae</taxon>
        <taxon>Streptophyta</taxon>
        <taxon>Embryophyta</taxon>
        <taxon>Tracheophyta</taxon>
        <taxon>Spermatophyta</taxon>
        <taxon>Magnoliopsida</taxon>
        <taxon>Liliopsida</taxon>
        <taxon>Asparagales</taxon>
        <taxon>Orchidaceae</taxon>
        <taxon>Epidendroideae</taxon>
        <taxon>Malaxideae</taxon>
        <taxon>Dendrobiinae</taxon>
        <taxon>Dendrobium</taxon>
    </lineage>
</organism>
<dbReference type="Proteomes" id="UP000829196">
    <property type="component" value="Unassembled WGS sequence"/>
</dbReference>
<feature type="transmembrane region" description="Helical" evidence="1">
    <location>
        <begin position="74"/>
        <end position="100"/>
    </location>
</feature>
<evidence type="ECO:0000313" key="2">
    <source>
        <dbReference type="EMBL" id="KAI0492468.1"/>
    </source>
</evidence>
<keyword evidence="1" id="KW-0812">Transmembrane</keyword>
<dbReference type="OrthoDB" id="737323at2759"/>
<evidence type="ECO:0000256" key="1">
    <source>
        <dbReference type="SAM" id="Phobius"/>
    </source>
</evidence>
<reference evidence="2" key="1">
    <citation type="journal article" date="2022" name="Front. Genet.">
        <title>Chromosome-Scale Assembly of the Dendrobium nobile Genome Provides Insights Into the Molecular Mechanism of the Biosynthesis of the Medicinal Active Ingredient of Dendrobium.</title>
        <authorList>
            <person name="Xu Q."/>
            <person name="Niu S.-C."/>
            <person name="Li K.-L."/>
            <person name="Zheng P.-J."/>
            <person name="Zhang X.-J."/>
            <person name="Jia Y."/>
            <person name="Liu Y."/>
            <person name="Niu Y.-X."/>
            <person name="Yu L.-H."/>
            <person name="Chen D.-F."/>
            <person name="Zhang G.-Q."/>
        </authorList>
    </citation>
    <scope>NUCLEOTIDE SEQUENCE</scope>
    <source>
        <tissue evidence="2">Leaf</tissue>
    </source>
</reference>
<dbReference type="PANTHER" id="PTHR33133">
    <property type="entry name" value="OS08G0107100 PROTEIN-RELATED"/>
    <property type="match status" value="1"/>
</dbReference>
<protein>
    <submittedName>
        <fullName evidence="2">Uncharacterized protein</fullName>
    </submittedName>
</protein>
<keyword evidence="1" id="KW-0472">Membrane</keyword>
<feature type="transmembrane region" description="Helical" evidence="1">
    <location>
        <begin position="21"/>
        <end position="41"/>
    </location>
</feature>
<dbReference type="PANTHER" id="PTHR33133:SF1">
    <property type="entry name" value="EXPRESSED PROTEIN-RELATED"/>
    <property type="match status" value="1"/>
</dbReference>
<name>A0A8T3A8K8_DENNO</name>
<dbReference type="AlphaFoldDB" id="A0A8T3A8K8"/>
<dbReference type="EMBL" id="JAGYWB010000018">
    <property type="protein sequence ID" value="KAI0492468.1"/>
    <property type="molecule type" value="Genomic_DNA"/>
</dbReference>
<feature type="transmembrane region" description="Helical" evidence="1">
    <location>
        <begin position="158"/>
        <end position="180"/>
    </location>
</feature>
<proteinExistence type="predicted"/>
<keyword evidence="1" id="KW-1133">Transmembrane helix</keyword>
<keyword evidence="3" id="KW-1185">Reference proteome</keyword>